<dbReference type="EMBL" id="JACGWO010000004">
    <property type="protein sequence ID" value="KAK4428967.1"/>
    <property type="molecule type" value="Genomic_DNA"/>
</dbReference>
<dbReference type="AlphaFoldDB" id="A0AAE1YFB3"/>
<evidence type="ECO:0000313" key="4">
    <source>
        <dbReference type="Proteomes" id="UP001293254"/>
    </source>
</evidence>
<feature type="domain" description="Myb/SANT-like" evidence="2">
    <location>
        <begin position="17"/>
        <end position="111"/>
    </location>
</feature>
<comment type="caution">
    <text evidence="3">The sequence shown here is derived from an EMBL/GenBank/DDBJ whole genome shotgun (WGS) entry which is preliminary data.</text>
</comment>
<protein>
    <recommendedName>
        <fullName evidence="2">Myb/SANT-like domain-containing protein</fullName>
    </recommendedName>
</protein>
<accession>A0AAE1YFB3</accession>
<sequence length="213" mass="24153">MADPNPRSQENYFYTSTWTRRHDNTFVQALYNEALRGEVQNLRRINNRSLVNAGSVMKARFGREFKLFVLRRRLLRLQQRYNTFRRILDTPGVVWDVGRNRLEVQNNVWEAICQEDPFANAYFHQGEAQWSRLEIIFGVKVDDPEANGEEGAYVGDDDYSSADGSSSDSEPDPDYMAFLEALLAGQINFSTADSSLSGTSEVVDASSSDEGSN</sequence>
<name>A0AAE1YFB3_9LAMI</name>
<reference evidence="3" key="2">
    <citation type="journal article" date="2024" name="Plant">
        <title>Genomic evolution and insights into agronomic trait innovations of Sesamum species.</title>
        <authorList>
            <person name="Miao H."/>
            <person name="Wang L."/>
            <person name="Qu L."/>
            <person name="Liu H."/>
            <person name="Sun Y."/>
            <person name="Le M."/>
            <person name="Wang Q."/>
            <person name="Wei S."/>
            <person name="Zheng Y."/>
            <person name="Lin W."/>
            <person name="Duan Y."/>
            <person name="Cao H."/>
            <person name="Xiong S."/>
            <person name="Wang X."/>
            <person name="Wei L."/>
            <person name="Li C."/>
            <person name="Ma Q."/>
            <person name="Ju M."/>
            <person name="Zhao R."/>
            <person name="Li G."/>
            <person name="Mu C."/>
            <person name="Tian Q."/>
            <person name="Mei H."/>
            <person name="Zhang T."/>
            <person name="Gao T."/>
            <person name="Zhang H."/>
        </authorList>
    </citation>
    <scope>NUCLEOTIDE SEQUENCE</scope>
    <source>
        <strain evidence="3">3651</strain>
    </source>
</reference>
<evidence type="ECO:0000256" key="1">
    <source>
        <dbReference type="SAM" id="MobiDB-lite"/>
    </source>
</evidence>
<dbReference type="PANTHER" id="PTHR47584:SF14">
    <property type="entry name" value="L10-INTERACTING MYB DOMAIN-CONTAINING PROTEIN-LIKE"/>
    <property type="match status" value="1"/>
</dbReference>
<reference evidence="3" key="1">
    <citation type="submission" date="2020-06" db="EMBL/GenBank/DDBJ databases">
        <authorList>
            <person name="Li T."/>
            <person name="Hu X."/>
            <person name="Zhang T."/>
            <person name="Song X."/>
            <person name="Zhang H."/>
            <person name="Dai N."/>
            <person name="Sheng W."/>
            <person name="Hou X."/>
            <person name="Wei L."/>
        </authorList>
    </citation>
    <scope>NUCLEOTIDE SEQUENCE</scope>
    <source>
        <strain evidence="3">3651</strain>
        <tissue evidence="3">Leaf</tissue>
    </source>
</reference>
<dbReference type="InterPro" id="IPR045026">
    <property type="entry name" value="LIMYB"/>
</dbReference>
<dbReference type="Proteomes" id="UP001293254">
    <property type="component" value="Unassembled WGS sequence"/>
</dbReference>
<evidence type="ECO:0000313" key="3">
    <source>
        <dbReference type="EMBL" id="KAK4428967.1"/>
    </source>
</evidence>
<dbReference type="PANTHER" id="PTHR47584">
    <property type="match status" value="1"/>
</dbReference>
<proteinExistence type="predicted"/>
<evidence type="ECO:0000259" key="2">
    <source>
        <dbReference type="Pfam" id="PF12776"/>
    </source>
</evidence>
<dbReference type="Pfam" id="PF12776">
    <property type="entry name" value="Myb_DNA-bind_3"/>
    <property type="match status" value="1"/>
</dbReference>
<gene>
    <name evidence="3" type="ORF">Salat_1196700</name>
</gene>
<feature type="region of interest" description="Disordered" evidence="1">
    <location>
        <begin position="193"/>
        <end position="213"/>
    </location>
</feature>
<organism evidence="3 4">
    <name type="scientific">Sesamum alatum</name>
    <dbReference type="NCBI Taxonomy" id="300844"/>
    <lineage>
        <taxon>Eukaryota</taxon>
        <taxon>Viridiplantae</taxon>
        <taxon>Streptophyta</taxon>
        <taxon>Embryophyta</taxon>
        <taxon>Tracheophyta</taxon>
        <taxon>Spermatophyta</taxon>
        <taxon>Magnoliopsida</taxon>
        <taxon>eudicotyledons</taxon>
        <taxon>Gunneridae</taxon>
        <taxon>Pentapetalae</taxon>
        <taxon>asterids</taxon>
        <taxon>lamiids</taxon>
        <taxon>Lamiales</taxon>
        <taxon>Pedaliaceae</taxon>
        <taxon>Sesamum</taxon>
    </lineage>
</organism>
<keyword evidence="4" id="KW-1185">Reference proteome</keyword>
<dbReference type="InterPro" id="IPR024752">
    <property type="entry name" value="Myb/SANT-like_dom"/>
</dbReference>
<feature type="region of interest" description="Disordered" evidence="1">
    <location>
        <begin position="147"/>
        <end position="173"/>
    </location>
</feature>